<keyword evidence="3" id="KW-1185">Reference proteome</keyword>
<evidence type="ECO:0000256" key="1">
    <source>
        <dbReference type="SAM" id="SignalP"/>
    </source>
</evidence>
<dbReference type="Proteomes" id="UP000315673">
    <property type="component" value="Chromosome"/>
</dbReference>
<protein>
    <submittedName>
        <fullName evidence="2">Uncharacterized protein</fullName>
    </submittedName>
</protein>
<sequence>MPLFLPLLLAAPADAAAAKLQPAAEPSIVAAGKACVGVTADPDGQATRLTGWRPATTAEAKGVNSDGAIVMRDNIQLIYRTGSEGGCVVMANPDAAFDTAAFYADLGAAIGVPIATDPKNPVTKLPNGEVLVTVVTLEKDKRLVTLVVGNPNSEYAKKKGK</sequence>
<reference evidence="2 3" key="1">
    <citation type="submission" date="2019-07" db="EMBL/GenBank/DDBJ databases">
        <title>Full genome sequence of Sphingomonas sp. 4R-6-7(HKS19).</title>
        <authorList>
            <person name="Im W.-T."/>
        </authorList>
    </citation>
    <scope>NUCLEOTIDE SEQUENCE [LARGE SCALE GENOMIC DNA]</scope>
    <source>
        <strain evidence="2 3">HKS19</strain>
    </source>
</reference>
<organism evidence="2 3">
    <name type="scientific">Sphingomonas panacisoli</name>
    <dbReference type="NCBI Taxonomy" id="1813879"/>
    <lineage>
        <taxon>Bacteria</taxon>
        <taxon>Pseudomonadati</taxon>
        <taxon>Pseudomonadota</taxon>
        <taxon>Alphaproteobacteria</taxon>
        <taxon>Sphingomonadales</taxon>
        <taxon>Sphingomonadaceae</taxon>
        <taxon>Sphingomonas</taxon>
    </lineage>
</organism>
<dbReference type="RefSeq" id="WP_146573045.1">
    <property type="nucleotide sequence ID" value="NZ_CP042306.1"/>
</dbReference>
<gene>
    <name evidence="2" type="ORF">FPZ24_14195</name>
</gene>
<evidence type="ECO:0000313" key="3">
    <source>
        <dbReference type="Proteomes" id="UP000315673"/>
    </source>
</evidence>
<dbReference type="KEGG" id="spai:FPZ24_14195"/>
<feature type="chain" id="PRO_5023073151" evidence="1">
    <location>
        <begin position="16"/>
        <end position="161"/>
    </location>
</feature>
<dbReference type="EMBL" id="CP042306">
    <property type="protein sequence ID" value="QDZ08479.1"/>
    <property type="molecule type" value="Genomic_DNA"/>
</dbReference>
<feature type="signal peptide" evidence="1">
    <location>
        <begin position="1"/>
        <end position="15"/>
    </location>
</feature>
<dbReference type="AlphaFoldDB" id="A0A5B8LKN4"/>
<proteinExistence type="predicted"/>
<keyword evidence="1" id="KW-0732">Signal</keyword>
<evidence type="ECO:0000313" key="2">
    <source>
        <dbReference type="EMBL" id="QDZ08479.1"/>
    </source>
</evidence>
<name>A0A5B8LKN4_9SPHN</name>
<accession>A0A5B8LKN4</accession>